<reference evidence="4" key="1">
    <citation type="journal article" date="2019" name="Int. J. Syst. Evol. Microbiol.">
        <title>The Global Catalogue of Microorganisms (GCM) 10K type strain sequencing project: providing services to taxonomists for standard genome sequencing and annotation.</title>
        <authorList>
            <consortium name="The Broad Institute Genomics Platform"/>
            <consortium name="The Broad Institute Genome Sequencing Center for Infectious Disease"/>
            <person name="Wu L."/>
            <person name="Ma J."/>
        </authorList>
    </citation>
    <scope>NUCLEOTIDE SEQUENCE [LARGE SCALE GENOMIC DNA]</scope>
    <source>
        <strain evidence="4">CCUG 37865</strain>
    </source>
</reference>
<organism evidence="3 4">
    <name type="scientific">Gracilibacillus xinjiangensis</name>
    <dbReference type="NCBI Taxonomy" id="1193282"/>
    <lineage>
        <taxon>Bacteria</taxon>
        <taxon>Bacillati</taxon>
        <taxon>Bacillota</taxon>
        <taxon>Bacilli</taxon>
        <taxon>Bacillales</taxon>
        <taxon>Bacillaceae</taxon>
        <taxon>Gracilibacillus</taxon>
    </lineage>
</organism>
<feature type="domain" description="EAL" evidence="1">
    <location>
        <begin position="1"/>
        <end position="210"/>
    </location>
</feature>
<evidence type="ECO:0000259" key="1">
    <source>
        <dbReference type="PROSITE" id="PS50883"/>
    </source>
</evidence>
<gene>
    <name evidence="3" type="ORF">ACFOY7_13625</name>
</gene>
<dbReference type="InterPro" id="IPR013976">
    <property type="entry name" value="HDOD"/>
</dbReference>
<feature type="domain" description="HDOD" evidence="2">
    <location>
        <begin position="204"/>
        <end position="394"/>
    </location>
</feature>
<dbReference type="SUPFAM" id="SSF141868">
    <property type="entry name" value="EAL domain-like"/>
    <property type="match status" value="1"/>
</dbReference>
<keyword evidence="4" id="KW-1185">Reference proteome</keyword>
<dbReference type="Proteomes" id="UP001595882">
    <property type="component" value="Unassembled WGS sequence"/>
</dbReference>
<dbReference type="Gene3D" id="1.10.3210.10">
    <property type="entry name" value="Hypothetical protein af1432"/>
    <property type="match status" value="1"/>
</dbReference>
<dbReference type="Gene3D" id="3.20.20.450">
    <property type="entry name" value="EAL domain"/>
    <property type="match status" value="1"/>
</dbReference>
<evidence type="ECO:0000313" key="4">
    <source>
        <dbReference type="Proteomes" id="UP001595882"/>
    </source>
</evidence>
<comment type="caution">
    <text evidence="3">The sequence shown here is derived from an EMBL/GenBank/DDBJ whole genome shotgun (WGS) entry which is preliminary data.</text>
</comment>
<dbReference type="InterPro" id="IPR052340">
    <property type="entry name" value="RNase_Y/CdgJ"/>
</dbReference>
<dbReference type="SUPFAM" id="SSF109604">
    <property type="entry name" value="HD-domain/PDEase-like"/>
    <property type="match status" value="1"/>
</dbReference>
<dbReference type="PROSITE" id="PS50883">
    <property type="entry name" value="EAL"/>
    <property type="match status" value="1"/>
</dbReference>
<evidence type="ECO:0000259" key="2">
    <source>
        <dbReference type="PROSITE" id="PS51833"/>
    </source>
</evidence>
<dbReference type="SMART" id="SM00052">
    <property type="entry name" value="EAL"/>
    <property type="match status" value="1"/>
</dbReference>
<dbReference type="EMBL" id="JBHSDT010000008">
    <property type="protein sequence ID" value="MFC4404108.1"/>
    <property type="molecule type" value="Genomic_DNA"/>
</dbReference>
<dbReference type="PANTHER" id="PTHR33525">
    <property type="match status" value="1"/>
</dbReference>
<accession>A0ABV8WYM5</accession>
<dbReference type="RefSeq" id="WP_390252646.1">
    <property type="nucleotide sequence ID" value="NZ_JBHSDT010000008.1"/>
</dbReference>
<dbReference type="Pfam" id="PF08668">
    <property type="entry name" value="HDOD"/>
    <property type="match status" value="1"/>
</dbReference>
<proteinExistence type="predicted"/>
<dbReference type="InterPro" id="IPR035919">
    <property type="entry name" value="EAL_sf"/>
</dbReference>
<evidence type="ECO:0000313" key="3">
    <source>
        <dbReference type="EMBL" id="MFC4404108.1"/>
    </source>
</evidence>
<dbReference type="InterPro" id="IPR001633">
    <property type="entry name" value="EAL_dom"/>
</dbReference>
<sequence length="411" mass="47787">MSIVLLAKQPILDCNQTVYGYELLYRSETATEKWNGDLATVEVMINAFLNIGIDQLAGSNPVFINFTENLIINDLASHFSSSDIVIELLEDIPLTTELKTKIKSLSDRGYRLALDDVTPQLFWEWHEADMIKYLRYIKIDFLSIPDIRDRKKIASVIRSIYPQIVLLAEKVETIEEFNEARYLGFHLFQGYFYMKPQVMKAFEVPSYYLTYVQLIQQIDQKDCDLTNIAKTIQNDLSLSYQLLKLINSPTYQRSERINSIERAVVLLGQEEIKRWLYLLALRETLQHERTEGVDMLVKSSYYRAKMCEYLAQQKVPQLEQEAFLLGYFSQLSAILRQPLDRLMGSLSLDVQIESALKGEPSLLTDIYQLAVSYEQVNWIKIDQLTEKLDLKRAEVYQAYRQANAWTFELLG</sequence>
<name>A0ABV8WYM5_9BACI</name>
<dbReference type="PANTHER" id="PTHR33525:SF4">
    <property type="entry name" value="CYCLIC DI-GMP PHOSPHODIESTERASE CDGJ"/>
    <property type="match status" value="1"/>
</dbReference>
<protein>
    <submittedName>
        <fullName evidence="3">EAL and HDOD domain-containing protein</fullName>
    </submittedName>
</protein>
<dbReference type="Pfam" id="PF00563">
    <property type="entry name" value="EAL"/>
    <property type="match status" value="1"/>
</dbReference>
<dbReference type="PIRSF" id="PIRSF003180">
    <property type="entry name" value="DiGMPpdiest_YuxH"/>
    <property type="match status" value="1"/>
</dbReference>
<dbReference type="InterPro" id="IPR014408">
    <property type="entry name" value="dGMP_Pdiesterase_EAL/HD-GYP"/>
</dbReference>
<dbReference type="PROSITE" id="PS51833">
    <property type="entry name" value="HDOD"/>
    <property type="match status" value="1"/>
</dbReference>